<dbReference type="Pfam" id="PF00152">
    <property type="entry name" value="tRNA-synt_2"/>
    <property type="match status" value="1"/>
</dbReference>
<feature type="compositionally biased region" description="Basic and acidic residues" evidence="11">
    <location>
        <begin position="71"/>
        <end position="85"/>
    </location>
</feature>
<dbReference type="HAMAP" id="MF_00252">
    <property type="entry name" value="Lys_tRNA_synth_class2"/>
    <property type="match status" value="1"/>
</dbReference>
<dbReference type="Gene3D" id="3.30.930.10">
    <property type="entry name" value="Bira Bifunctional Protein, Domain 2"/>
    <property type="match status" value="1"/>
</dbReference>
<dbReference type="PROSITE" id="PS50862">
    <property type="entry name" value="AA_TRNA_LIGASE_II"/>
    <property type="match status" value="1"/>
</dbReference>
<dbReference type="InterPro" id="IPR012340">
    <property type="entry name" value="NA-bd_OB-fold"/>
</dbReference>
<dbReference type="GO" id="GO:0004824">
    <property type="term" value="F:lysine-tRNA ligase activity"/>
    <property type="evidence" value="ECO:0007669"/>
    <property type="project" value="UniProtKB-EC"/>
</dbReference>
<evidence type="ECO:0000313" key="13">
    <source>
        <dbReference type="EMBL" id="GLC51495.1"/>
    </source>
</evidence>
<dbReference type="PRINTS" id="PR00982">
    <property type="entry name" value="TRNASYNTHLYS"/>
</dbReference>
<dbReference type="GO" id="GO:0000049">
    <property type="term" value="F:tRNA binding"/>
    <property type="evidence" value="ECO:0007669"/>
    <property type="project" value="TreeGrafter"/>
</dbReference>
<sequence>MRRAAQLWFSSLRVITNRIASEGQHLPTAAALRPACSTWQTAWRVADLWHRDYTRMATDNYVLPEQWSEDLKDEKGEPMSKSEFKRRQKAQRVAAEKAEKEAAKAAAAAAAPPKPAKEDGPALEDDSNEITDPTAYFENRVRYINAKKAKGVNPYPHKFHVSMSLPDYIAKYGSLESGQQETESTVSVAGRIFSKRASGSKLLFYDLKADGVKIQIMADARNSELSLEAFTAVHNECKRGDIVGVEGFPGKSKKGELSIFPRKFVLLSPCLHMPPSAHFGLKDQETRYRQRYLDLIVNSDVRSIFQTRSRIIQFVRRFLDTRGFLEVETPMMNMIPGGAAARPFITHHNDLDMKLYMRIAPELFLKMLVIGGLERVYEIGRQFRNEGIDLTHNPEFTTCEFYQAYADYKDLLDMTETMVSQMVLELKGSYKIQYHPEGPEKPAIEIDFTPPWRRISMVSGLEECLGIKLPTDLESEEARQLLADLCVKHNVNCPAPQTTARLLDKLVGEFLEEQCVNPTFICDHPQLMSPLAKWHRELPNMTERFELFINKREVCNAYTELNDPIKQRELFQDQAKAKSAGDDEAMFIDDNFCTALEYGLPPTGGWGMGIDRMTMLLTDTCNIKEVLLFPAMKPEENGPKKEGDS</sequence>
<evidence type="ECO:0000256" key="7">
    <source>
        <dbReference type="ARBA" id="ARBA00023146"/>
    </source>
</evidence>
<evidence type="ECO:0000256" key="8">
    <source>
        <dbReference type="ARBA" id="ARBA00030563"/>
    </source>
</evidence>
<keyword evidence="6" id="KW-0648">Protein biosynthesis</keyword>
<evidence type="ECO:0000256" key="6">
    <source>
        <dbReference type="ARBA" id="ARBA00022917"/>
    </source>
</evidence>
<dbReference type="InterPro" id="IPR004365">
    <property type="entry name" value="NA-bd_OB_tRNA"/>
</dbReference>
<dbReference type="CDD" id="cd04322">
    <property type="entry name" value="LysRS_N"/>
    <property type="match status" value="1"/>
</dbReference>
<dbReference type="InterPro" id="IPR044136">
    <property type="entry name" value="Lys-tRNA-ligase_II_N"/>
</dbReference>
<dbReference type="NCBIfam" id="TIGR00499">
    <property type="entry name" value="lysS_bact"/>
    <property type="match status" value="1"/>
</dbReference>
<dbReference type="SUPFAM" id="SSF55681">
    <property type="entry name" value="Class II aaRS and biotin synthetases"/>
    <property type="match status" value="1"/>
</dbReference>
<reference evidence="13 14" key="1">
    <citation type="journal article" date="2023" name="Commun. Biol.">
        <title>Reorganization of the ancestral sex-determining regions during the evolution of trioecy in Pleodorina starrii.</title>
        <authorList>
            <person name="Takahashi K."/>
            <person name="Suzuki S."/>
            <person name="Kawai-Toyooka H."/>
            <person name="Yamamoto K."/>
            <person name="Hamaji T."/>
            <person name="Ootsuki R."/>
            <person name="Yamaguchi H."/>
            <person name="Kawachi M."/>
            <person name="Higashiyama T."/>
            <person name="Nozaki H."/>
        </authorList>
    </citation>
    <scope>NUCLEOTIDE SEQUENCE [LARGE SCALE GENOMIC DNA]</scope>
    <source>
        <strain evidence="13 14">NIES-4479</strain>
    </source>
</reference>
<keyword evidence="7" id="KW-0030">Aminoacyl-tRNA synthetase</keyword>
<protein>
    <recommendedName>
        <fullName evidence="2 10">Lysine--tRNA ligase</fullName>
        <ecNumber evidence="2 10">6.1.1.6</ecNumber>
    </recommendedName>
    <alternativeName>
        <fullName evidence="8 10">Lysyl-tRNA synthetase</fullName>
    </alternativeName>
</protein>
<dbReference type="AlphaFoldDB" id="A0A9W6F0M7"/>
<evidence type="ECO:0000313" key="14">
    <source>
        <dbReference type="Proteomes" id="UP001165080"/>
    </source>
</evidence>
<accession>A0A9W6F0M7</accession>
<dbReference type="GO" id="GO:0006430">
    <property type="term" value="P:lysyl-tRNA aminoacylation"/>
    <property type="evidence" value="ECO:0007669"/>
    <property type="project" value="InterPro"/>
</dbReference>
<evidence type="ECO:0000256" key="2">
    <source>
        <dbReference type="ARBA" id="ARBA00013166"/>
    </source>
</evidence>
<dbReference type="PANTHER" id="PTHR42918">
    <property type="entry name" value="LYSYL-TRNA SYNTHETASE"/>
    <property type="match status" value="1"/>
</dbReference>
<dbReference type="InterPro" id="IPR004364">
    <property type="entry name" value="Aa-tRNA-synt_II"/>
</dbReference>
<dbReference type="Proteomes" id="UP001165080">
    <property type="component" value="Unassembled WGS sequence"/>
</dbReference>
<dbReference type="InterPro" id="IPR034762">
    <property type="entry name" value="Lys-tRNA-ligase_II_bac/euk"/>
</dbReference>
<evidence type="ECO:0000256" key="5">
    <source>
        <dbReference type="ARBA" id="ARBA00022840"/>
    </source>
</evidence>
<keyword evidence="14" id="KW-1185">Reference proteome</keyword>
<feature type="region of interest" description="Disordered" evidence="11">
    <location>
        <begin position="71"/>
        <end position="129"/>
    </location>
</feature>
<evidence type="ECO:0000256" key="10">
    <source>
        <dbReference type="RuleBase" id="RU003748"/>
    </source>
</evidence>
<evidence type="ECO:0000259" key="12">
    <source>
        <dbReference type="PROSITE" id="PS50862"/>
    </source>
</evidence>
<gene>
    <name evidence="13" type="primary">PLEST001470</name>
    <name evidence="13" type="ORF">PLESTB_000508700</name>
</gene>
<comment type="caution">
    <text evidence="13">The sequence shown here is derived from an EMBL/GenBank/DDBJ whole genome shotgun (WGS) entry which is preliminary data.</text>
</comment>
<dbReference type="EMBL" id="BRXU01000004">
    <property type="protein sequence ID" value="GLC51495.1"/>
    <property type="molecule type" value="Genomic_DNA"/>
</dbReference>
<dbReference type="InterPro" id="IPR006195">
    <property type="entry name" value="aa-tRNA-synth_II"/>
</dbReference>
<dbReference type="PANTHER" id="PTHR42918:SF9">
    <property type="entry name" value="LYSINE--TRNA LIGASE"/>
    <property type="match status" value="1"/>
</dbReference>
<dbReference type="InterPro" id="IPR018149">
    <property type="entry name" value="Lys-tRNA-synth_II_C"/>
</dbReference>
<dbReference type="FunFam" id="2.40.50.140:FF:000050">
    <property type="entry name" value="Lysine--tRNA ligase"/>
    <property type="match status" value="1"/>
</dbReference>
<evidence type="ECO:0000256" key="11">
    <source>
        <dbReference type="SAM" id="MobiDB-lite"/>
    </source>
</evidence>
<evidence type="ECO:0000256" key="9">
    <source>
        <dbReference type="ARBA" id="ARBA00048573"/>
    </source>
</evidence>
<keyword evidence="3 13" id="KW-0436">Ligase</keyword>
<proteinExistence type="inferred from homology"/>
<comment type="catalytic activity">
    <reaction evidence="9 10">
        <text>tRNA(Lys) + L-lysine + ATP = L-lysyl-tRNA(Lys) + AMP + diphosphate</text>
        <dbReference type="Rhea" id="RHEA:20792"/>
        <dbReference type="Rhea" id="RHEA-COMP:9696"/>
        <dbReference type="Rhea" id="RHEA-COMP:9697"/>
        <dbReference type="ChEBI" id="CHEBI:30616"/>
        <dbReference type="ChEBI" id="CHEBI:32551"/>
        <dbReference type="ChEBI" id="CHEBI:33019"/>
        <dbReference type="ChEBI" id="CHEBI:78442"/>
        <dbReference type="ChEBI" id="CHEBI:78529"/>
        <dbReference type="ChEBI" id="CHEBI:456215"/>
        <dbReference type="EC" id="6.1.1.6"/>
    </reaction>
</comment>
<organism evidence="13 14">
    <name type="scientific">Pleodorina starrii</name>
    <dbReference type="NCBI Taxonomy" id="330485"/>
    <lineage>
        <taxon>Eukaryota</taxon>
        <taxon>Viridiplantae</taxon>
        <taxon>Chlorophyta</taxon>
        <taxon>core chlorophytes</taxon>
        <taxon>Chlorophyceae</taxon>
        <taxon>CS clade</taxon>
        <taxon>Chlamydomonadales</taxon>
        <taxon>Volvocaceae</taxon>
        <taxon>Pleodorina</taxon>
    </lineage>
</organism>
<dbReference type="Gene3D" id="2.40.50.140">
    <property type="entry name" value="Nucleic acid-binding proteins"/>
    <property type="match status" value="1"/>
</dbReference>
<feature type="compositionally biased region" description="Basic and acidic residues" evidence="11">
    <location>
        <begin position="94"/>
        <end position="103"/>
    </location>
</feature>
<dbReference type="CDD" id="cd00775">
    <property type="entry name" value="LysRS_core"/>
    <property type="match status" value="1"/>
</dbReference>
<keyword evidence="4" id="KW-0547">Nucleotide-binding</keyword>
<dbReference type="GO" id="GO:0005829">
    <property type="term" value="C:cytosol"/>
    <property type="evidence" value="ECO:0007669"/>
    <property type="project" value="TreeGrafter"/>
</dbReference>
<dbReference type="InterPro" id="IPR002313">
    <property type="entry name" value="Lys-tRNA-ligase_II"/>
</dbReference>
<dbReference type="EC" id="6.1.1.6" evidence="2 10"/>
<dbReference type="NCBIfam" id="NF001756">
    <property type="entry name" value="PRK00484.1"/>
    <property type="match status" value="1"/>
</dbReference>
<evidence type="ECO:0000256" key="4">
    <source>
        <dbReference type="ARBA" id="ARBA00022741"/>
    </source>
</evidence>
<keyword evidence="5" id="KW-0067">ATP-binding</keyword>
<dbReference type="PIRSF" id="PIRSF039101">
    <property type="entry name" value="LysRS2"/>
    <property type="match status" value="1"/>
</dbReference>
<name>A0A9W6F0M7_9CHLO</name>
<dbReference type="GO" id="GO:0005524">
    <property type="term" value="F:ATP binding"/>
    <property type="evidence" value="ECO:0007669"/>
    <property type="project" value="UniProtKB-KW"/>
</dbReference>
<dbReference type="FunFam" id="3.30.930.10:FF:000211">
    <property type="entry name" value="Lysine--tRNA ligase"/>
    <property type="match status" value="1"/>
</dbReference>
<dbReference type="InterPro" id="IPR045864">
    <property type="entry name" value="aa-tRNA-synth_II/BPL/LPL"/>
</dbReference>
<evidence type="ECO:0000256" key="3">
    <source>
        <dbReference type="ARBA" id="ARBA00022598"/>
    </source>
</evidence>
<dbReference type="SUPFAM" id="SSF50249">
    <property type="entry name" value="Nucleic acid-binding proteins"/>
    <property type="match status" value="1"/>
</dbReference>
<dbReference type="Pfam" id="PF01336">
    <property type="entry name" value="tRNA_anti-codon"/>
    <property type="match status" value="1"/>
</dbReference>
<comment type="similarity">
    <text evidence="1">Belongs to the class-II aminoacyl-tRNA synthetase family.</text>
</comment>
<feature type="domain" description="Aminoacyl-transfer RNA synthetases class-II family profile" evidence="12">
    <location>
        <begin position="305"/>
        <end position="634"/>
    </location>
</feature>
<evidence type="ECO:0000256" key="1">
    <source>
        <dbReference type="ARBA" id="ARBA00008226"/>
    </source>
</evidence>